<accession>A0ABP8ISN3</accession>
<dbReference type="RefSeq" id="WP_345238374.1">
    <property type="nucleotide sequence ID" value="NZ_BAABGZ010000081.1"/>
</dbReference>
<organism evidence="3 4">
    <name type="scientific">Hymenobacter saemangeumensis</name>
    <dbReference type="NCBI Taxonomy" id="1084522"/>
    <lineage>
        <taxon>Bacteria</taxon>
        <taxon>Pseudomonadati</taxon>
        <taxon>Bacteroidota</taxon>
        <taxon>Cytophagia</taxon>
        <taxon>Cytophagales</taxon>
        <taxon>Hymenobacteraceae</taxon>
        <taxon>Hymenobacter</taxon>
    </lineage>
</organism>
<dbReference type="PANTHER" id="PTHR32114:SF2">
    <property type="entry name" value="ABC TRANSPORTER ABCH.3"/>
    <property type="match status" value="1"/>
</dbReference>
<dbReference type="InterPro" id="IPR038729">
    <property type="entry name" value="Rad50/SbcC_AAA"/>
</dbReference>
<dbReference type="Gene3D" id="3.40.50.300">
    <property type="entry name" value="P-loop containing nucleotide triphosphate hydrolases"/>
    <property type="match status" value="2"/>
</dbReference>
<keyword evidence="1" id="KW-0175">Coiled coil</keyword>
<sequence>MRILSIACRNINSLRGAREHRLDFEAAPLEGCGLFAITGPTGSGKTTLLDAITLALYNQTPRQKNSQTLLSHGAAEGWAEVVYEVEAGRFLSRWSVQRAHKKREGSLQTAIIEVSTWPERKILTTKSTESIRQNIALTGLDYDQFTRSVLLAQGGFAEFLKAKDDERAGLLERMTGTAIYKQLSKQAHERKGQEEKAEELLATQLGFVSLLSETELAEKNTEAARLAQETAAAATAAEQLRKQHEWHQRLTELHTKADAAAQAVERAEAARQAEQPTLDRLAAHDAVEQFEEPWHAARSTEAEGRKAGEKFHELDAQAKGAGTLLAKAQAQTAELVTAWQAAAASLAREQPALSAALAQLPKLQTLQEVVQAAASAHAEKSKALATARQQLTNTEAQLGRDRQALADAATWLEQHAADAHLAARLAELEGLLRRREQTLNEHKERSGEHKQLLNSLETLRQRGRDAHKAGEQGALALRELTAEAAGWASLHLGLLQAAQARTPQLKNELAAAQRQYGQWYEQLVGKQFLANHQNLLRQGQPCPVCGALEHPAVGIDASEEAIEQLTSLMAEAQETLDRLSADQAANQELLVLLGSVPAAAGAPATLPAQNVAAATRSARLLVRDLLDVPARRARLEAELRQAEVAAATAQEQQGAVQAQVATTEAKLESIRQEGQQLGQQITELAASFGAVFDPRQPQALKVELEQRAARFTEMAGRQRQLETTLASAQATLAGLHLQVNSLEQETEQAAERHRQAAAEHATCAADIARAHHGFDSPRAALSFWEAAEQQARQLHEKQQLAEAAAAERHRTLLARKADQETLRDDALARAKILFADLDRDLLAAGHNPHTLRLSAVLLPAAERPALRALKARLSGAVDSARAVQQQLLAELQQTQALALSSEAADVVRAAYEEAQAHYQGLHDQLLLLKKALADDDLSRRKHAGLAQQLSAQRAETRRWRNLHELIGHSDGTKFSRFAQGLTLARLVALANQHLAQLNDRYQLRRKDDATLGLLVADSYDDCTRDVSTLSGGETFLVSLALALGLAELASANAARLDSLFIDEGFGTLDPDTLDVALAALGSLRQRGKTIGIITHVDVDKLKDYIDTRVVVERIGQGSSRLRVLPEVPAEVFA</sequence>
<protein>
    <recommendedName>
        <fullName evidence="2">Rad50/SbcC-type AAA domain-containing protein</fullName>
    </recommendedName>
</protein>
<feature type="domain" description="Rad50/SbcC-type AAA" evidence="2">
    <location>
        <begin position="6"/>
        <end position="200"/>
    </location>
</feature>
<dbReference type="Gene3D" id="1.10.287.1490">
    <property type="match status" value="1"/>
</dbReference>
<dbReference type="InterPro" id="IPR027417">
    <property type="entry name" value="P-loop_NTPase"/>
</dbReference>
<dbReference type="Pfam" id="PF13558">
    <property type="entry name" value="SbcC_Walker_B"/>
    <property type="match status" value="1"/>
</dbReference>
<gene>
    <name evidence="3" type="ORF">GCM10023185_44560</name>
</gene>
<comment type="caution">
    <text evidence="3">The sequence shown here is derived from an EMBL/GenBank/DDBJ whole genome shotgun (WGS) entry which is preliminary data.</text>
</comment>
<dbReference type="EMBL" id="BAABGZ010000081">
    <property type="protein sequence ID" value="GAA4370217.1"/>
    <property type="molecule type" value="Genomic_DNA"/>
</dbReference>
<name>A0ABP8ISN3_9BACT</name>
<evidence type="ECO:0000313" key="4">
    <source>
        <dbReference type="Proteomes" id="UP001501153"/>
    </source>
</evidence>
<dbReference type="PANTHER" id="PTHR32114">
    <property type="entry name" value="ABC TRANSPORTER ABCH.3"/>
    <property type="match status" value="1"/>
</dbReference>
<evidence type="ECO:0000313" key="3">
    <source>
        <dbReference type="EMBL" id="GAA4370217.1"/>
    </source>
</evidence>
<evidence type="ECO:0000256" key="1">
    <source>
        <dbReference type="SAM" id="Coils"/>
    </source>
</evidence>
<evidence type="ECO:0000259" key="2">
    <source>
        <dbReference type="Pfam" id="PF13476"/>
    </source>
</evidence>
<dbReference type="Pfam" id="PF13476">
    <property type="entry name" value="AAA_23"/>
    <property type="match status" value="1"/>
</dbReference>
<proteinExistence type="predicted"/>
<feature type="coiled-coil region" evidence="1">
    <location>
        <begin position="555"/>
        <end position="582"/>
    </location>
</feature>
<reference evidence="4" key="1">
    <citation type="journal article" date="2019" name="Int. J. Syst. Evol. Microbiol.">
        <title>The Global Catalogue of Microorganisms (GCM) 10K type strain sequencing project: providing services to taxonomists for standard genome sequencing and annotation.</title>
        <authorList>
            <consortium name="The Broad Institute Genomics Platform"/>
            <consortium name="The Broad Institute Genome Sequencing Center for Infectious Disease"/>
            <person name="Wu L."/>
            <person name="Ma J."/>
        </authorList>
    </citation>
    <scope>NUCLEOTIDE SEQUENCE [LARGE SCALE GENOMIC DNA]</scope>
    <source>
        <strain evidence="4">JCM 17923</strain>
    </source>
</reference>
<feature type="coiled-coil region" evidence="1">
    <location>
        <begin position="725"/>
        <end position="759"/>
    </location>
</feature>
<dbReference type="Proteomes" id="UP001501153">
    <property type="component" value="Unassembled WGS sequence"/>
</dbReference>
<dbReference type="SUPFAM" id="SSF52540">
    <property type="entry name" value="P-loop containing nucleoside triphosphate hydrolases"/>
    <property type="match status" value="1"/>
</dbReference>
<keyword evidence="4" id="KW-1185">Reference proteome</keyword>